<feature type="compositionally biased region" description="Polar residues" evidence="12">
    <location>
        <begin position="452"/>
        <end position="472"/>
    </location>
</feature>
<dbReference type="PANTHER" id="PTHR10615">
    <property type="entry name" value="HISTONE ACETYLTRANSFERASE"/>
    <property type="match status" value="1"/>
</dbReference>
<feature type="active site" description="Proton donor/acceptor" evidence="11">
    <location>
        <position position="531"/>
    </location>
</feature>
<organism evidence="14 15">
    <name type="scientific">Xylaria flabelliformis</name>
    <dbReference type="NCBI Taxonomy" id="2512241"/>
    <lineage>
        <taxon>Eukaryota</taxon>
        <taxon>Fungi</taxon>
        <taxon>Dikarya</taxon>
        <taxon>Ascomycota</taxon>
        <taxon>Pezizomycotina</taxon>
        <taxon>Sordariomycetes</taxon>
        <taxon>Xylariomycetidae</taxon>
        <taxon>Xylariales</taxon>
        <taxon>Xylariaceae</taxon>
        <taxon>Xylaria</taxon>
    </lineage>
</organism>
<dbReference type="Proteomes" id="UP000319160">
    <property type="component" value="Unassembled WGS sequence"/>
</dbReference>
<gene>
    <name evidence="14" type="ORF">FHL15_008463</name>
</gene>
<keyword evidence="2" id="KW-0808">Transferase</keyword>
<evidence type="ECO:0000256" key="3">
    <source>
        <dbReference type="ARBA" id="ARBA00022723"/>
    </source>
</evidence>
<dbReference type="GO" id="GO:0008270">
    <property type="term" value="F:zinc ion binding"/>
    <property type="evidence" value="ECO:0007669"/>
    <property type="project" value="UniProtKB-KW"/>
</dbReference>
<evidence type="ECO:0000313" key="14">
    <source>
        <dbReference type="EMBL" id="TRX90688.1"/>
    </source>
</evidence>
<keyword evidence="15" id="KW-1185">Reference proteome</keyword>
<dbReference type="GO" id="GO:0035267">
    <property type="term" value="C:NuA4 histone acetyltransferase complex"/>
    <property type="evidence" value="ECO:0007669"/>
    <property type="project" value="TreeGrafter"/>
</dbReference>
<dbReference type="PROSITE" id="PS51726">
    <property type="entry name" value="MYST_HAT"/>
    <property type="match status" value="1"/>
</dbReference>
<feature type="region of interest" description="Disordered" evidence="12">
    <location>
        <begin position="338"/>
        <end position="375"/>
    </location>
</feature>
<evidence type="ECO:0000256" key="11">
    <source>
        <dbReference type="PIRSR" id="PIRSR602717-51"/>
    </source>
</evidence>
<keyword evidence="8" id="KW-0539">Nucleus</keyword>
<dbReference type="OrthoDB" id="787137at2759"/>
<feature type="compositionally biased region" description="Basic and acidic residues" evidence="12">
    <location>
        <begin position="573"/>
        <end position="590"/>
    </location>
</feature>
<feature type="region of interest" description="Disordered" evidence="12">
    <location>
        <begin position="434"/>
        <end position="472"/>
    </location>
</feature>
<feature type="compositionally biased region" description="Polar residues" evidence="12">
    <location>
        <begin position="175"/>
        <end position="192"/>
    </location>
</feature>
<keyword evidence="9" id="KW-0012">Acyltransferase</keyword>
<dbReference type="Pfam" id="PF01853">
    <property type="entry name" value="MOZ_SAS"/>
    <property type="match status" value="2"/>
</dbReference>
<dbReference type="GO" id="GO:0006355">
    <property type="term" value="P:regulation of DNA-templated transcription"/>
    <property type="evidence" value="ECO:0007669"/>
    <property type="project" value="InterPro"/>
</dbReference>
<dbReference type="InterPro" id="IPR002717">
    <property type="entry name" value="HAT_MYST-type"/>
</dbReference>
<evidence type="ECO:0000256" key="7">
    <source>
        <dbReference type="ARBA" id="ARBA00023163"/>
    </source>
</evidence>
<dbReference type="Gene3D" id="3.40.630.30">
    <property type="match status" value="1"/>
</dbReference>
<name>A0A553HRW4_9PEZI</name>
<proteinExistence type="predicted"/>
<dbReference type="InterPro" id="IPR050603">
    <property type="entry name" value="MYST_HAT"/>
</dbReference>
<evidence type="ECO:0000256" key="10">
    <source>
        <dbReference type="ARBA" id="ARBA00045805"/>
    </source>
</evidence>
<keyword evidence="5" id="KW-0862">Zinc</keyword>
<feature type="region of interest" description="Disordered" evidence="12">
    <location>
        <begin position="561"/>
        <end position="591"/>
    </location>
</feature>
<dbReference type="Gene3D" id="3.30.60.60">
    <property type="entry name" value="N-acetyl transferase-like"/>
    <property type="match status" value="1"/>
</dbReference>
<evidence type="ECO:0000259" key="13">
    <source>
        <dbReference type="PROSITE" id="PS51726"/>
    </source>
</evidence>
<evidence type="ECO:0000256" key="8">
    <source>
        <dbReference type="ARBA" id="ARBA00023242"/>
    </source>
</evidence>
<reference evidence="15" key="1">
    <citation type="submission" date="2019-06" db="EMBL/GenBank/DDBJ databases">
        <title>Draft genome sequence of the griseofulvin-producing fungus Xylaria cubensis strain G536.</title>
        <authorList>
            <person name="Mead M.E."/>
            <person name="Raja H.A."/>
            <person name="Steenwyk J.L."/>
            <person name="Knowles S.L."/>
            <person name="Oberlies N.H."/>
            <person name="Rokas A."/>
        </authorList>
    </citation>
    <scope>NUCLEOTIDE SEQUENCE [LARGE SCALE GENOMIC DNA]</scope>
    <source>
        <strain evidence="15">G536</strain>
    </source>
</reference>
<evidence type="ECO:0000256" key="12">
    <source>
        <dbReference type="SAM" id="MobiDB-lite"/>
    </source>
</evidence>
<feature type="compositionally biased region" description="Polar residues" evidence="12">
    <location>
        <begin position="348"/>
        <end position="357"/>
    </location>
</feature>
<dbReference type="PANTHER" id="PTHR10615:SF219">
    <property type="entry name" value="HISTONE ACETYLTRANSFERASE KAT5"/>
    <property type="match status" value="1"/>
</dbReference>
<keyword evidence="7" id="KW-0804">Transcription</keyword>
<evidence type="ECO:0000256" key="6">
    <source>
        <dbReference type="ARBA" id="ARBA00023015"/>
    </source>
</evidence>
<accession>A0A553HRW4</accession>
<dbReference type="STRING" id="2512241.A0A553HRW4"/>
<dbReference type="EMBL" id="VFLP01000053">
    <property type="protein sequence ID" value="TRX90688.1"/>
    <property type="molecule type" value="Genomic_DNA"/>
</dbReference>
<keyword evidence="6" id="KW-0805">Transcription regulation</keyword>
<feature type="compositionally biased region" description="Basic and acidic residues" evidence="12">
    <location>
        <begin position="646"/>
        <end position="657"/>
    </location>
</feature>
<protein>
    <recommendedName>
        <fullName evidence="13">MYST-type HAT domain-containing protein</fullName>
    </recommendedName>
</protein>
<sequence>MAPQKRKQPHDAGPKSAVQEAPTRRSTRQHPDADAEPEHQLRSGRARAATTEKSSGIGATRLASRGRKGHAPKAATAAATTTATTADPATTTTTTTTTTIQTRATAIRHNKGTAVSPTSKENVRPPTPQDDGRGHIVQPNQPPQLHSRRRVHPRSRSRSRSRSPPKLRQSKPRISSPSQSRVLAPIPTQQSARPIPVASGSGSGPASATAAVTGTPRRARTPPNKSKTPKPPGTPRSDRNIDKIVFGNTCFKAWYPSYYGKEVLGDVPVNVGGGGGGGGGGGNAKIGGGKRDLPMLDRLYVCPCCFKYSKEMMPWWKHVQYCEKKAFVPGTKIYTHPRHSKTARRLHTNTTSASPTGATKGKGKSRSDNSNESADVAMVNEGEWSVWEVDGEKDGLFCQNLSLFAKLFLDNKSVFFDVTGFNYFLLVYTPPLSERDPTTPTRADPALEPPTESGNPASIASKPQASTSTSLSPYSRPQIVGFFSKEKMSWDNNNLACILVFPPWQRKGLGALLMGVSYEISRREGILGGPEKPISELGRKGYKRFWAGEISRWILELDLPETGTDSTHTGRSTRREKERGKDQAKDKAKPQEGFIVDVEQCSRDTWIVPEDCLVVLREMGVVEEAGLGPPRTELDADGDGAGDANTHGKEKEDKESKPLLVPRVRIDKAAVRNWTRANDIDLTRACDPDGFVEGYAIKQVEDNDEEE</sequence>
<keyword evidence="3" id="KW-0479">Metal-binding</keyword>
<feature type="region of interest" description="Disordered" evidence="12">
    <location>
        <begin position="1"/>
        <end position="241"/>
    </location>
</feature>
<comment type="subcellular location">
    <subcellularLocation>
        <location evidence="1">Nucleus</location>
    </subcellularLocation>
</comment>
<feature type="region of interest" description="Disordered" evidence="12">
    <location>
        <begin position="626"/>
        <end position="661"/>
    </location>
</feature>
<dbReference type="AlphaFoldDB" id="A0A553HRW4"/>
<evidence type="ECO:0000256" key="1">
    <source>
        <dbReference type="ARBA" id="ARBA00004123"/>
    </source>
</evidence>
<feature type="compositionally biased region" description="Low complexity" evidence="12">
    <location>
        <begin position="74"/>
        <end position="105"/>
    </location>
</feature>
<feature type="compositionally biased region" description="Basic residues" evidence="12">
    <location>
        <begin position="146"/>
        <end position="171"/>
    </location>
</feature>
<keyword evidence="4" id="KW-0863">Zinc-finger</keyword>
<evidence type="ECO:0000256" key="9">
    <source>
        <dbReference type="ARBA" id="ARBA00023315"/>
    </source>
</evidence>
<comment type="caution">
    <text evidence="14">The sequence shown here is derived from an EMBL/GenBank/DDBJ whole genome shotgun (WGS) entry which is preliminary data.</text>
</comment>
<comment type="function">
    <text evidence="10">Catalytic component of the NuA4 histone acetyltransferase (HAT) complex which is involved in epigenetic transcriptional activation of selected genes principally by acetylation of nucleosomal histones H4, H3, H2B, H2A and H2A variant H2A.Z. Acetylates histone H4 to form H4K5ac, H4K8ac, H4K12ac and H4K16ac, histone H3 to form H3K14ac, and histone H2A to form H2AK4ac and H2AK7ac. The NuA4 complex is involved in the DNA damage response and is required for chromosome segregation. The NuA4 complex plays a direct role in repair of DNA double-strand breaks (DSBs) through homologous recombination. Recruitment to promoters depends on H3K4me. Also acetylates non-histone proteins. In addition to protein acetyltransferase, can use different acyl-CoA substrates, such as 2-hydroxyisobutanoyl-CoA (2-hydroxyisobutyryl-CoA) or (2E)-butenoyl-CoA (crotonyl-CoA), and is able to mediate protein 2-hydroxyisobutyrylation and crotonylation, respectively.</text>
</comment>
<evidence type="ECO:0000256" key="5">
    <source>
        <dbReference type="ARBA" id="ARBA00022833"/>
    </source>
</evidence>
<feature type="compositionally biased region" description="Low complexity" evidence="12">
    <location>
        <begin position="196"/>
        <end position="226"/>
    </location>
</feature>
<evidence type="ECO:0000256" key="2">
    <source>
        <dbReference type="ARBA" id="ARBA00022679"/>
    </source>
</evidence>
<dbReference type="InterPro" id="IPR016181">
    <property type="entry name" value="Acyl_CoA_acyltransferase"/>
</dbReference>
<dbReference type="GO" id="GO:0005634">
    <property type="term" value="C:nucleus"/>
    <property type="evidence" value="ECO:0007669"/>
    <property type="project" value="UniProtKB-SubCell"/>
</dbReference>
<evidence type="ECO:0000313" key="15">
    <source>
        <dbReference type="Proteomes" id="UP000319160"/>
    </source>
</evidence>
<dbReference type="GO" id="GO:0046972">
    <property type="term" value="F:histone H4K16 acetyltransferase activity"/>
    <property type="evidence" value="ECO:0007669"/>
    <property type="project" value="TreeGrafter"/>
</dbReference>
<feature type="compositionally biased region" description="Basic residues" evidence="12">
    <location>
        <begin position="338"/>
        <end position="347"/>
    </location>
</feature>
<dbReference type="SUPFAM" id="SSF55729">
    <property type="entry name" value="Acyl-CoA N-acyltransferases (Nat)"/>
    <property type="match status" value="1"/>
</dbReference>
<evidence type="ECO:0000256" key="4">
    <source>
        <dbReference type="ARBA" id="ARBA00022771"/>
    </source>
</evidence>
<feature type="compositionally biased region" description="Basic and acidic residues" evidence="12">
    <location>
        <begin position="29"/>
        <end position="41"/>
    </location>
</feature>
<feature type="domain" description="MYST-type HAT" evidence="13">
    <location>
        <begin position="236"/>
        <end position="636"/>
    </location>
</feature>